<evidence type="ECO:0000313" key="8">
    <source>
        <dbReference type="EMBL" id="PIT95400.1"/>
    </source>
</evidence>
<dbReference type="GO" id="GO:0019843">
    <property type="term" value="F:rRNA binding"/>
    <property type="evidence" value="ECO:0007669"/>
    <property type="project" value="UniProtKB-UniRule"/>
</dbReference>
<proteinExistence type="inferred from homology"/>
<organism evidence="8 9">
    <name type="scientific">Candidatus Falkowbacteria bacterium CG10_big_fil_rev_8_21_14_0_10_39_9</name>
    <dbReference type="NCBI Taxonomy" id="1974566"/>
    <lineage>
        <taxon>Bacteria</taxon>
        <taxon>Candidatus Falkowiibacteriota</taxon>
    </lineage>
</organism>
<dbReference type="GO" id="GO:1990904">
    <property type="term" value="C:ribonucleoprotein complex"/>
    <property type="evidence" value="ECO:0007669"/>
    <property type="project" value="UniProtKB-KW"/>
</dbReference>
<dbReference type="GO" id="GO:0006412">
    <property type="term" value="P:translation"/>
    <property type="evidence" value="ECO:0007669"/>
    <property type="project" value="UniProtKB-UniRule"/>
</dbReference>
<keyword evidence="5 6" id="KW-0687">Ribonucleoprotein</keyword>
<dbReference type="PANTHER" id="PTHR21349:SF0">
    <property type="entry name" value="LARGE RIBOSOMAL SUBUNIT PROTEIN BL21M"/>
    <property type="match status" value="1"/>
</dbReference>
<evidence type="ECO:0000256" key="5">
    <source>
        <dbReference type="ARBA" id="ARBA00023274"/>
    </source>
</evidence>
<evidence type="ECO:0000256" key="6">
    <source>
        <dbReference type="HAMAP-Rule" id="MF_01363"/>
    </source>
</evidence>
<protein>
    <recommendedName>
        <fullName evidence="6">Large ribosomal subunit protein bL21</fullName>
    </recommendedName>
</protein>
<dbReference type="GO" id="GO:0005840">
    <property type="term" value="C:ribosome"/>
    <property type="evidence" value="ECO:0007669"/>
    <property type="project" value="UniProtKB-KW"/>
</dbReference>
<dbReference type="InterPro" id="IPR036164">
    <property type="entry name" value="bL21-like_sf"/>
</dbReference>
<gene>
    <name evidence="6 8" type="primary">rplU</name>
    <name evidence="8" type="ORF">COT98_00015</name>
</gene>
<evidence type="ECO:0000256" key="7">
    <source>
        <dbReference type="RuleBase" id="RU000562"/>
    </source>
</evidence>
<evidence type="ECO:0000256" key="2">
    <source>
        <dbReference type="ARBA" id="ARBA00022730"/>
    </source>
</evidence>
<dbReference type="SUPFAM" id="SSF141091">
    <property type="entry name" value="L21p-like"/>
    <property type="match status" value="1"/>
</dbReference>
<dbReference type="PANTHER" id="PTHR21349">
    <property type="entry name" value="50S RIBOSOMAL PROTEIN L21"/>
    <property type="match status" value="1"/>
</dbReference>
<comment type="caution">
    <text evidence="8">The sequence shown here is derived from an EMBL/GenBank/DDBJ whole genome shotgun (WGS) entry which is preliminary data.</text>
</comment>
<name>A0A2M6WRI1_9BACT</name>
<dbReference type="Pfam" id="PF00829">
    <property type="entry name" value="Ribosomal_L21p"/>
    <property type="match status" value="1"/>
</dbReference>
<dbReference type="InterPro" id="IPR018258">
    <property type="entry name" value="Ribosomal_bL21_CS"/>
</dbReference>
<dbReference type="Proteomes" id="UP000228900">
    <property type="component" value="Unassembled WGS sequence"/>
</dbReference>
<dbReference type="NCBIfam" id="TIGR00061">
    <property type="entry name" value="L21"/>
    <property type="match status" value="1"/>
</dbReference>
<dbReference type="GO" id="GO:0003735">
    <property type="term" value="F:structural constituent of ribosome"/>
    <property type="evidence" value="ECO:0007669"/>
    <property type="project" value="InterPro"/>
</dbReference>
<comment type="subunit">
    <text evidence="6">Part of the 50S ribosomal subunit. Contacts protein L20.</text>
</comment>
<dbReference type="InterPro" id="IPR001787">
    <property type="entry name" value="Ribosomal_bL21"/>
</dbReference>
<dbReference type="PROSITE" id="PS01169">
    <property type="entry name" value="RIBOSOMAL_L21"/>
    <property type="match status" value="1"/>
</dbReference>
<comment type="similarity">
    <text evidence="1 6 7">Belongs to the bacterial ribosomal protein bL21 family.</text>
</comment>
<evidence type="ECO:0000256" key="4">
    <source>
        <dbReference type="ARBA" id="ARBA00022980"/>
    </source>
</evidence>
<keyword evidence="4 6" id="KW-0689">Ribosomal protein</keyword>
<reference evidence="9" key="1">
    <citation type="submission" date="2017-09" db="EMBL/GenBank/DDBJ databases">
        <title>Depth-based differentiation of microbial function through sediment-hosted aquifers and enrichment of novel symbionts in the deep terrestrial subsurface.</title>
        <authorList>
            <person name="Probst A.J."/>
            <person name="Ladd B."/>
            <person name="Jarett J.K."/>
            <person name="Geller-Mcgrath D.E."/>
            <person name="Sieber C.M.K."/>
            <person name="Emerson J.B."/>
            <person name="Anantharaman K."/>
            <person name="Thomas B.C."/>
            <person name="Malmstrom R."/>
            <person name="Stieglmeier M."/>
            <person name="Klingl A."/>
            <person name="Woyke T."/>
            <person name="Ryan C.M."/>
            <person name="Banfield J.F."/>
        </authorList>
    </citation>
    <scope>NUCLEOTIDE SEQUENCE [LARGE SCALE GENOMIC DNA]</scope>
</reference>
<keyword evidence="3 6" id="KW-0694">RNA-binding</keyword>
<dbReference type="GO" id="GO:0005737">
    <property type="term" value="C:cytoplasm"/>
    <property type="evidence" value="ECO:0007669"/>
    <property type="project" value="UniProtKB-ARBA"/>
</dbReference>
<evidence type="ECO:0000256" key="1">
    <source>
        <dbReference type="ARBA" id="ARBA00008563"/>
    </source>
</evidence>
<accession>A0A2M6WRI1</accession>
<dbReference type="EMBL" id="PFAQ01000001">
    <property type="protein sequence ID" value="PIT95400.1"/>
    <property type="molecule type" value="Genomic_DNA"/>
</dbReference>
<sequence length="104" mass="11457">MAKIAVIKTGGKQYRVQEGEVVKIEKLDKKINDKVSFDTLLVAEADGQNVNIGTPSLGEKVTGEIVGEGKADKVTVVKYKNKTRYKRTLGHRQPFLEVKITSIA</sequence>
<dbReference type="InterPro" id="IPR028909">
    <property type="entry name" value="bL21-like"/>
</dbReference>
<dbReference type="AlphaFoldDB" id="A0A2M6WRI1"/>
<evidence type="ECO:0000256" key="3">
    <source>
        <dbReference type="ARBA" id="ARBA00022884"/>
    </source>
</evidence>
<dbReference type="HAMAP" id="MF_01363">
    <property type="entry name" value="Ribosomal_bL21"/>
    <property type="match status" value="1"/>
</dbReference>
<evidence type="ECO:0000313" key="9">
    <source>
        <dbReference type="Proteomes" id="UP000228900"/>
    </source>
</evidence>
<keyword evidence="2 6" id="KW-0699">rRNA-binding</keyword>
<comment type="function">
    <text evidence="6 7">This protein binds to 23S rRNA in the presence of protein L20.</text>
</comment>